<organism evidence="11 12">
    <name type="scientific">Zostera marina</name>
    <name type="common">Eelgrass</name>
    <dbReference type="NCBI Taxonomy" id="29655"/>
    <lineage>
        <taxon>Eukaryota</taxon>
        <taxon>Viridiplantae</taxon>
        <taxon>Streptophyta</taxon>
        <taxon>Embryophyta</taxon>
        <taxon>Tracheophyta</taxon>
        <taxon>Spermatophyta</taxon>
        <taxon>Magnoliopsida</taxon>
        <taxon>Liliopsida</taxon>
        <taxon>Zosteraceae</taxon>
        <taxon>Zostera</taxon>
    </lineage>
</organism>
<evidence type="ECO:0000256" key="2">
    <source>
        <dbReference type="ARBA" id="ARBA00010325"/>
    </source>
</evidence>
<dbReference type="GO" id="GO:0005634">
    <property type="term" value="C:nucleus"/>
    <property type="evidence" value="ECO:0000318"/>
    <property type="project" value="GO_Central"/>
</dbReference>
<protein>
    <submittedName>
        <fullName evidence="11">Protein DROOPING LEAF</fullName>
    </submittedName>
</protein>
<keyword evidence="6" id="KW-0539">Nucleus</keyword>
<gene>
    <name evidence="11" type="ORF">ZOSMA_1G03840</name>
</gene>
<evidence type="ECO:0000256" key="1">
    <source>
        <dbReference type="ARBA" id="ARBA00004123"/>
    </source>
</evidence>
<comment type="subcellular location">
    <subcellularLocation>
        <location evidence="1">Nucleus</location>
    </subcellularLocation>
</comment>
<evidence type="ECO:0000256" key="4">
    <source>
        <dbReference type="ARBA" id="ARBA00022771"/>
    </source>
</evidence>
<dbReference type="InterPro" id="IPR056776">
    <property type="entry name" value="YABBY_N"/>
</dbReference>
<comment type="caution">
    <text evidence="11">The sequence shown here is derived from an EMBL/GenBank/DDBJ whole genome shotgun (WGS) entry which is preliminary data.</text>
</comment>
<dbReference type="InterPro" id="IPR056775">
    <property type="entry name" value="YABBY_C"/>
</dbReference>
<proteinExistence type="inferred from homology"/>
<dbReference type="GO" id="GO:0048366">
    <property type="term" value="P:leaf development"/>
    <property type="evidence" value="ECO:0000318"/>
    <property type="project" value="GO_Central"/>
</dbReference>
<name>A0A0K9PN40_ZOSMR</name>
<dbReference type="PANTHER" id="PTHR31675:SF1">
    <property type="entry name" value="PROTEIN CRABS CLAW"/>
    <property type="match status" value="1"/>
</dbReference>
<dbReference type="GO" id="GO:0048479">
    <property type="term" value="P:style development"/>
    <property type="evidence" value="ECO:0000318"/>
    <property type="project" value="GO_Central"/>
</dbReference>
<dbReference type="SUPFAM" id="SSF47095">
    <property type="entry name" value="HMG-box"/>
    <property type="match status" value="1"/>
</dbReference>
<sequence length="260" mass="29648">MRLVLFLYVWYVRVFFLLLNLSVRKRWRCVVDEKGSLYKSGGRRDSEGDEWKQLKQLRKKQDITRCEHKYVFKASLFKASYHQTATQFSSSSFSSWIPQSICAMFVATSATLFLVGVPLKRIMETVTVKCGHCSNISFLTSRPIMPTNLPDFHMTLGLQTSCHDFRKGQPSSPTSSVENLAEMTPKVHHVVKPPERKHRVPSAYNRFMKEEIQRIKTAQPNIPHREAFSMAAKNWAKSDTNAPNGSQKSPKAAAAISLHV</sequence>
<dbReference type="GO" id="GO:0010582">
    <property type="term" value="P:floral meristem determinacy"/>
    <property type="evidence" value="ECO:0000318"/>
    <property type="project" value="GO_Central"/>
</dbReference>
<comment type="similarity">
    <text evidence="2">Belongs to the YABBY family.</text>
</comment>
<dbReference type="Gene3D" id="1.10.30.10">
    <property type="entry name" value="High mobility group box domain"/>
    <property type="match status" value="1"/>
</dbReference>
<evidence type="ECO:0000256" key="8">
    <source>
        <dbReference type="SAM" id="Phobius"/>
    </source>
</evidence>
<dbReference type="Pfam" id="PF04690">
    <property type="entry name" value="YABBY"/>
    <property type="match status" value="1"/>
</dbReference>
<evidence type="ECO:0000313" key="12">
    <source>
        <dbReference type="Proteomes" id="UP000036987"/>
    </source>
</evidence>
<feature type="domain" description="YABBY N-terminal" evidence="10">
    <location>
        <begin position="108"/>
        <end position="145"/>
    </location>
</feature>
<feature type="region of interest" description="Disordered" evidence="7">
    <location>
        <begin position="233"/>
        <end position="260"/>
    </location>
</feature>
<evidence type="ECO:0000256" key="5">
    <source>
        <dbReference type="ARBA" id="ARBA00022833"/>
    </source>
</evidence>
<dbReference type="GO" id="GO:0045165">
    <property type="term" value="P:cell fate commitment"/>
    <property type="evidence" value="ECO:0000318"/>
    <property type="project" value="GO_Central"/>
</dbReference>
<keyword evidence="8" id="KW-0812">Transmembrane</keyword>
<feature type="transmembrane region" description="Helical" evidence="8">
    <location>
        <begin position="96"/>
        <end position="119"/>
    </location>
</feature>
<feature type="transmembrane region" description="Helical" evidence="8">
    <location>
        <begin position="5"/>
        <end position="23"/>
    </location>
</feature>
<dbReference type="Proteomes" id="UP000036987">
    <property type="component" value="Unassembled WGS sequence"/>
</dbReference>
<keyword evidence="12" id="KW-1185">Reference proteome</keyword>
<dbReference type="OrthoDB" id="667577at2759"/>
<dbReference type="InterPro" id="IPR006780">
    <property type="entry name" value="YABBY"/>
</dbReference>
<dbReference type="EMBL" id="LFYR01000729">
    <property type="protein sequence ID" value="KMZ70401.1"/>
    <property type="molecule type" value="Genomic_DNA"/>
</dbReference>
<dbReference type="GO" id="GO:0008270">
    <property type="term" value="F:zinc ion binding"/>
    <property type="evidence" value="ECO:0007669"/>
    <property type="project" value="UniProtKB-KW"/>
</dbReference>
<evidence type="ECO:0000256" key="3">
    <source>
        <dbReference type="ARBA" id="ARBA00022723"/>
    </source>
</evidence>
<evidence type="ECO:0000256" key="7">
    <source>
        <dbReference type="SAM" id="MobiDB-lite"/>
    </source>
</evidence>
<dbReference type="PANTHER" id="PTHR31675">
    <property type="entry name" value="PROTEIN YABBY 6-RELATED"/>
    <property type="match status" value="1"/>
</dbReference>
<keyword evidence="8" id="KW-0472">Membrane</keyword>
<evidence type="ECO:0000313" key="11">
    <source>
        <dbReference type="EMBL" id="KMZ70401.1"/>
    </source>
</evidence>
<keyword evidence="8" id="KW-1133">Transmembrane helix</keyword>
<dbReference type="CDD" id="cd00084">
    <property type="entry name" value="HMG-box_SF"/>
    <property type="match status" value="1"/>
</dbReference>
<feature type="compositionally biased region" description="Polar residues" evidence="7">
    <location>
        <begin position="237"/>
        <end position="249"/>
    </location>
</feature>
<dbReference type="InterPro" id="IPR036910">
    <property type="entry name" value="HMG_box_dom_sf"/>
</dbReference>
<evidence type="ECO:0000256" key="6">
    <source>
        <dbReference type="ARBA" id="ARBA00023242"/>
    </source>
</evidence>
<evidence type="ECO:0000259" key="9">
    <source>
        <dbReference type="Pfam" id="PF04690"/>
    </source>
</evidence>
<evidence type="ECO:0000259" key="10">
    <source>
        <dbReference type="Pfam" id="PF24868"/>
    </source>
</evidence>
<keyword evidence="5" id="KW-0862">Zinc</keyword>
<dbReference type="AlphaFoldDB" id="A0A0K9PN40"/>
<dbReference type="Pfam" id="PF24868">
    <property type="entry name" value="YABBY_N"/>
    <property type="match status" value="1"/>
</dbReference>
<accession>A0A0K9PN40</accession>
<keyword evidence="4" id="KW-0863">Zinc-finger</keyword>
<feature type="domain" description="YABBY protein C-terminal" evidence="9">
    <location>
        <begin position="182"/>
        <end position="238"/>
    </location>
</feature>
<reference evidence="12" key="1">
    <citation type="journal article" date="2016" name="Nature">
        <title>The genome of the seagrass Zostera marina reveals angiosperm adaptation to the sea.</title>
        <authorList>
            <person name="Olsen J.L."/>
            <person name="Rouze P."/>
            <person name="Verhelst B."/>
            <person name="Lin Y.-C."/>
            <person name="Bayer T."/>
            <person name="Collen J."/>
            <person name="Dattolo E."/>
            <person name="De Paoli E."/>
            <person name="Dittami S."/>
            <person name="Maumus F."/>
            <person name="Michel G."/>
            <person name="Kersting A."/>
            <person name="Lauritano C."/>
            <person name="Lohaus R."/>
            <person name="Toepel M."/>
            <person name="Tonon T."/>
            <person name="Vanneste K."/>
            <person name="Amirebrahimi M."/>
            <person name="Brakel J."/>
            <person name="Bostroem C."/>
            <person name="Chovatia M."/>
            <person name="Grimwood J."/>
            <person name="Jenkins J.W."/>
            <person name="Jueterbock A."/>
            <person name="Mraz A."/>
            <person name="Stam W.T."/>
            <person name="Tice H."/>
            <person name="Bornberg-Bauer E."/>
            <person name="Green P.J."/>
            <person name="Pearson G.A."/>
            <person name="Procaccini G."/>
            <person name="Duarte C.M."/>
            <person name="Schmutz J."/>
            <person name="Reusch T.B.H."/>
            <person name="Van de Peer Y."/>
        </authorList>
    </citation>
    <scope>NUCLEOTIDE SEQUENCE [LARGE SCALE GENOMIC DNA]</scope>
    <source>
        <strain evidence="12">cv. Finnish</strain>
    </source>
</reference>
<keyword evidence="3" id="KW-0479">Metal-binding</keyword>